<dbReference type="Gene3D" id="3.50.50.60">
    <property type="entry name" value="FAD/NAD(P)-binding domain"/>
    <property type="match status" value="2"/>
</dbReference>
<dbReference type="InterPro" id="IPR051209">
    <property type="entry name" value="FAD-bind_Monooxygenase_sf"/>
</dbReference>
<reference evidence="5 6" key="1">
    <citation type="journal article" date="2011" name="Proc. Natl. Acad. Sci. U.S.A.">
        <title>Comparative genomics of xylose-fermenting fungi for enhanced biofuel production.</title>
        <authorList>
            <person name="Wohlbach D.J."/>
            <person name="Kuo A."/>
            <person name="Sato T.K."/>
            <person name="Potts K.M."/>
            <person name="Salamov A.A."/>
            <person name="LaButti K.M."/>
            <person name="Sun H."/>
            <person name="Clum A."/>
            <person name="Pangilinan J.L."/>
            <person name="Lindquist E.A."/>
            <person name="Lucas S."/>
            <person name="Lapidus A."/>
            <person name="Jin M."/>
            <person name="Gunawan C."/>
            <person name="Balan V."/>
            <person name="Dale B.E."/>
            <person name="Jeffries T.W."/>
            <person name="Zinkel R."/>
            <person name="Barry K.W."/>
            <person name="Grigoriev I.V."/>
            <person name="Gasch A.P."/>
        </authorList>
    </citation>
    <scope>NUCLEOTIDE SEQUENCE [LARGE SCALE GENOMIC DNA]</scope>
    <source>
        <strain evidence="5">ATCC 10573</strain>
        <strain evidence="6">ATCC 10573 / BCRC 21748 / CBS 615 / JCM 9827 / NBRC 10315 / NRRL Y-1498 / VKM Y-70</strain>
    </source>
</reference>
<organism evidence="6">
    <name type="scientific">Candida tenuis (strain ATCC 10573 / BCRC 21748 / CBS 615 / JCM 9827 / NBRC 10315 / NRRL Y-1498 / VKM Y-70)</name>
    <name type="common">Yeast</name>
    <name type="synonym">Yamadazyma tenuis</name>
    <dbReference type="NCBI Taxonomy" id="590646"/>
    <lineage>
        <taxon>Eukaryota</taxon>
        <taxon>Fungi</taxon>
        <taxon>Dikarya</taxon>
        <taxon>Ascomycota</taxon>
        <taxon>Saccharomycotina</taxon>
        <taxon>Pichiomycetes</taxon>
        <taxon>Debaryomycetaceae</taxon>
        <taxon>Yamadazyma</taxon>
    </lineage>
</organism>
<protein>
    <submittedName>
        <fullName evidence="5">FAD/NAD(P)-binding domain-containing protein</fullName>
    </submittedName>
</protein>
<evidence type="ECO:0000256" key="1">
    <source>
        <dbReference type="ARBA" id="ARBA00010139"/>
    </source>
</evidence>
<evidence type="ECO:0000256" key="4">
    <source>
        <dbReference type="ARBA" id="ARBA00023002"/>
    </source>
</evidence>
<dbReference type="PANTHER" id="PTHR42877">
    <property type="entry name" value="L-ORNITHINE N(5)-MONOOXYGENASE-RELATED"/>
    <property type="match status" value="1"/>
</dbReference>
<dbReference type="RefSeq" id="XP_006684872.1">
    <property type="nucleotide sequence ID" value="XM_006684809.1"/>
</dbReference>
<sequence>MTTTYTLSRESHKDPNTFRIKYKDAKLVLDDREQSKWYIDKSIPVKETSSKVAIIGGGFSGIGAAMTTINKLGESDLVLFEKHESLGGTWFANTYPGCASDIPALWYSYTSELVSNWSELRPPQYEMLEYIRRVVDRYQLNSKARLKSQIQQATFNEKTNHWEIEGFNLATGERFKHTAQIICNCSGGLVVPNKFAPKGMETFKGDYMHSGIWDWSVDFKGKKVVVIGNGCSAAQVVPELLKFEPESVVQLVRSQHYILPPHPRFLLYLYNLLSRWGFGLLLLRWIVMIVAESRYPMYKDTGLVGRFVRWWNTRNSVRYMRKTVPKKFHDVLIPKYKIGCKRLIFDYVYCPTLHDPRIDVKAEQVVEVKEHSVILTDGSEIQADIIVACTGYDLNKGAAPYKLIGRNGNDVSKYWKENGPSAYETFLAKDLPNLFLIAGPNSASGHSSVVQAIEISCGYYAKVAKKILDGTYASICVKDEKYLEWFETTQKLLKQSVFGTAYGGCVSWYSDAKVNFAAYPYSQITYFRRGRNVKWDDLDLVKTKNS</sequence>
<dbReference type="SUPFAM" id="SSF51905">
    <property type="entry name" value="FAD/NAD(P)-binding domain"/>
    <property type="match status" value="1"/>
</dbReference>
<dbReference type="KEGG" id="cten:18246736"/>
<evidence type="ECO:0000256" key="3">
    <source>
        <dbReference type="ARBA" id="ARBA00022827"/>
    </source>
</evidence>
<keyword evidence="6" id="KW-1185">Reference proteome</keyword>
<dbReference type="GO" id="GO:0050661">
    <property type="term" value="F:NADP binding"/>
    <property type="evidence" value="ECO:0007669"/>
    <property type="project" value="InterPro"/>
</dbReference>
<proteinExistence type="inferred from homology"/>
<evidence type="ECO:0000256" key="2">
    <source>
        <dbReference type="ARBA" id="ARBA00022630"/>
    </source>
</evidence>
<keyword evidence="3" id="KW-0274">FAD</keyword>
<accession>G3AZC3</accession>
<dbReference type="HOGENOM" id="CLU_006937_6_1_1"/>
<evidence type="ECO:0000313" key="6">
    <source>
        <dbReference type="Proteomes" id="UP000000707"/>
    </source>
</evidence>
<dbReference type="GO" id="GO:0050660">
    <property type="term" value="F:flavin adenine dinucleotide binding"/>
    <property type="evidence" value="ECO:0007669"/>
    <property type="project" value="InterPro"/>
</dbReference>
<name>G3AZC3_CANTC</name>
<dbReference type="InterPro" id="IPR036188">
    <property type="entry name" value="FAD/NAD-bd_sf"/>
</dbReference>
<dbReference type="Proteomes" id="UP000000707">
    <property type="component" value="Unassembled WGS sequence"/>
</dbReference>
<evidence type="ECO:0000313" key="5">
    <source>
        <dbReference type="EMBL" id="EGV66297.1"/>
    </source>
</evidence>
<comment type="similarity">
    <text evidence="1">Belongs to the FAD-binding monooxygenase family.</text>
</comment>
<keyword evidence="4" id="KW-0560">Oxidoreductase</keyword>
<dbReference type="PRINTS" id="PR00469">
    <property type="entry name" value="PNDRDTASEII"/>
</dbReference>
<dbReference type="EMBL" id="GL996512">
    <property type="protein sequence ID" value="EGV66297.1"/>
    <property type="molecule type" value="Genomic_DNA"/>
</dbReference>
<dbReference type="eggNOG" id="KOG1399">
    <property type="taxonomic scope" value="Eukaryota"/>
</dbReference>
<dbReference type="AlphaFoldDB" id="G3AZC3"/>
<dbReference type="InterPro" id="IPR020946">
    <property type="entry name" value="Flavin_mOase-like"/>
</dbReference>
<dbReference type="Pfam" id="PF00743">
    <property type="entry name" value="FMO-like"/>
    <property type="match status" value="1"/>
</dbReference>
<dbReference type="GeneID" id="18246736"/>
<gene>
    <name evidence="5" type="ORF">CANTEDRAFT_112921</name>
</gene>
<dbReference type="OrthoDB" id="74360at2759"/>
<dbReference type="EMBL" id="GL996512">
    <property type="protein sequence ID" value="EGV66298.1"/>
    <property type="molecule type" value="Genomic_DNA"/>
</dbReference>
<dbReference type="GO" id="GO:0004499">
    <property type="term" value="F:N,N-dimethylaniline monooxygenase activity"/>
    <property type="evidence" value="ECO:0007669"/>
    <property type="project" value="InterPro"/>
</dbReference>
<dbReference type="PANTHER" id="PTHR42877:SF5">
    <property type="entry name" value="L-ORNITHINE N(5)-MONOOXYGENASE-RELATED"/>
    <property type="match status" value="1"/>
</dbReference>
<keyword evidence="2" id="KW-0285">Flavoprotein</keyword>